<evidence type="ECO:0000313" key="4">
    <source>
        <dbReference type="EMBL" id="ESO83451.1"/>
    </source>
</evidence>
<dbReference type="Proteomes" id="UP000030746">
    <property type="component" value="Unassembled WGS sequence"/>
</dbReference>
<evidence type="ECO:0000259" key="2">
    <source>
        <dbReference type="Pfam" id="PF00646"/>
    </source>
</evidence>
<dbReference type="GeneID" id="20245984"/>
<reference evidence="4 5" key="1">
    <citation type="journal article" date="2013" name="Nature">
        <title>Insights into bilaterian evolution from three spiralian genomes.</title>
        <authorList>
            <person name="Simakov O."/>
            <person name="Marletaz F."/>
            <person name="Cho S.J."/>
            <person name="Edsinger-Gonzales E."/>
            <person name="Havlak P."/>
            <person name="Hellsten U."/>
            <person name="Kuo D.H."/>
            <person name="Larsson T."/>
            <person name="Lv J."/>
            <person name="Arendt D."/>
            <person name="Savage R."/>
            <person name="Osoegawa K."/>
            <person name="de Jong P."/>
            <person name="Grimwood J."/>
            <person name="Chapman J.A."/>
            <person name="Shapiro H."/>
            <person name="Aerts A."/>
            <person name="Otillar R.P."/>
            <person name="Terry A.Y."/>
            <person name="Boore J.L."/>
            <person name="Grigoriev I.V."/>
            <person name="Lindberg D.R."/>
            <person name="Seaver E.C."/>
            <person name="Weisblat D.A."/>
            <person name="Putnam N.H."/>
            <person name="Rokhsar D.S."/>
        </authorList>
    </citation>
    <scope>NUCLEOTIDE SEQUENCE [LARGE SCALE GENOMIC DNA]</scope>
</reference>
<dbReference type="Gene3D" id="3.80.10.10">
    <property type="entry name" value="Ribonuclease Inhibitor"/>
    <property type="match status" value="1"/>
</dbReference>
<dbReference type="CTD" id="20245984"/>
<dbReference type="CDD" id="cd22126">
    <property type="entry name" value="F-box_FBXL15"/>
    <property type="match status" value="1"/>
</dbReference>
<sequence length="282" mass="31899">MSAMNFLDLPWEHVICKKILRCLRIGNLFRLRAVCKDFRDLVQLYFDTGFYLNLLPCSGHMTSAAFVIITRNCYCIKRMNLSNGRNWLQNDNLIPVLRNNNQLIVINLTGCSSLTNISLQAIASNCPGLQTLILRDCYWINNEGILSVCLNCKEIVHLDLTGCWNIGDSTINSCLMRLKFLEVLSLAKIYGVTNNTIMAIATTCKNIRHLNIHGCWRVTNEAIWLLGEYCLALRMLQVKDCRDITEASLSRLRAKKIRIDVPPPAGCPNLAILAGRSLHIQT</sequence>
<dbReference type="HOGENOM" id="CLU_065717_0_1_1"/>
<organism evidence="4 5">
    <name type="scientific">Lottia gigantea</name>
    <name type="common">Giant owl limpet</name>
    <dbReference type="NCBI Taxonomy" id="225164"/>
    <lineage>
        <taxon>Eukaryota</taxon>
        <taxon>Metazoa</taxon>
        <taxon>Spiralia</taxon>
        <taxon>Lophotrochozoa</taxon>
        <taxon>Mollusca</taxon>
        <taxon>Gastropoda</taxon>
        <taxon>Patellogastropoda</taxon>
        <taxon>Lottioidea</taxon>
        <taxon>Lottiidae</taxon>
        <taxon>Lottia</taxon>
    </lineage>
</organism>
<dbReference type="RefSeq" id="XP_009065880.1">
    <property type="nucleotide sequence ID" value="XM_009067632.1"/>
</dbReference>
<accession>V3ZRF0</accession>
<proteinExistence type="predicted"/>
<dbReference type="InterPro" id="IPR050648">
    <property type="entry name" value="F-box_LRR-repeat"/>
</dbReference>
<dbReference type="Pfam" id="PF00646">
    <property type="entry name" value="F-box"/>
    <property type="match status" value="1"/>
</dbReference>
<evidence type="ECO:0000256" key="1">
    <source>
        <dbReference type="ARBA" id="ARBA00022786"/>
    </source>
</evidence>
<keyword evidence="1" id="KW-0833">Ubl conjugation pathway</keyword>
<dbReference type="SUPFAM" id="SSF52047">
    <property type="entry name" value="RNI-like"/>
    <property type="match status" value="1"/>
</dbReference>
<dbReference type="GO" id="GO:0005737">
    <property type="term" value="C:cytoplasm"/>
    <property type="evidence" value="ECO:0007669"/>
    <property type="project" value="TreeGrafter"/>
</dbReference>
<gene>
    <name evidence="4" type="ORF">LOTGIDRAFT_207352</name>
</gene>
<dbReference type="OMA" id="CHRITER"/>
<dbReference type="STRING" id="225164.V3ZRF0"/>
<dbReference type="Pfam" id="PF25372">
    <property type="entry name" value="DUF7885"/>
    <property type="match status" value="1"/>
</dbReference>
<evidence type="ECO:0000259" key="3">
    <source>
        <dbReference type="Pfam" id="PF25372"/>
    </source>
</evidence>
<dbReference type="InterPro" id="IPR001810">
    <property type="entry name" value="F-box_dom"/>
</dbReference>
<dbReference type="AlphaFoldDB" id="V3ZRF0"/>
<dbReference type="OrthoDB" id="10257471at2759"/>
<dbReference type="SMART" id="SM00367">
    <property type="entry name" value="LRR_CC"/>
    <property type="match status" value="6"/>
</dbReference>
<dbReference type="KEGG" id="lgi:LOTGIDRAFT_207352"/>
<dbReference type="EMBL" id="KB203683">
    <property type="protein sequence ID" value="ESO83451.1"/>
    <property type="molecule type" value="Genomic_DNA"/>
</dbReference>
<feature type="domain" description="F-box" evidence="2">
    <location>
        <begin position="6"/>
        <end position="43"/>
    </location>
</feature>
<name>V3ZRF0_LOTGI</name>
<protein>
    <submittedName>
        <fullName evidence="4">Uncharacterized protein</fullName>
    </submittedName>
</protein>
<feature type="domain" description="F-box/LRR-repeat protein 15-like leucin rich repeat" evidence="3">
    <location>
        <begin position="61"/>
        <end position="255"/>
    </location>
</feature>
<dbReference type="InterPro" id="IPR032675">
    <property type="entry name" value="LRR_dom_sf"/>
</dbReference>
<keyword evidence="5" id="KW-1185">Reference proteome</keyword>
<dbReference type="InterPro" id="IPR006553">
    <property type="entry name" value="Leu-rich_rpt_Cys-con_subtyp"/>
</dbReference>
<evidence type="ECO:0000313" key="5">
    <source>
        <dbReference type="Proteomes" id="UP000030746"/>
    </source>
</evidence>
<dbReference type="PANTHER" id="PTHR13382">
    <property type="entry name" value="MITOCHONDRIAL ATP SYNTHASE COUPLING FACTOR B"/>
    <property type="match status" value="1"/>
</dbReference>
<dbReference type="InterPro" id="IPR057207">
    <property type="entry name" value="FBXL15_LRR"/>
</dbReference>